<protein>
    <submittedName>
        <fullName evidence="5">Apoptosis-antagonizing transcription factor, C-terminal-domain containing protein</fullName>
    </submittedName>
</protein>
<evidence type="ECO:0000313" key="5">
    <source>
        <dbReference type="EMBL" id="KAG7355901.1"/>
    </source>
</evidence>
<feature type="compositionally biased region" description="Low complexity" evidence="2">
    <location>
        <begin position="76"/>
        <end position="89"/>
    </location>
</feature>
<dbReference type="Proteomes" id="UP000693970">
    <property type="component" value="Unassembled WGS sequence"/>
</dbReference>
<evidence type="ECO:0000259" key="4">
    <source>
        <dbReference type="Pfam" id="PF13339"/>
    </source>
</evidence>
<dbReference type="InterPro" id="IPR039223">
    <property type="entry name" value="AATF/Bfr2"/>
</dbReference>
<dbReference type="Pfam" id="PF08164">
    <property type="entry name" value="TRAUB"/>
    <property type="match status" value="1"/>
</dbReference>
<dbReference type="GO" id="GO:0005730">
    <property type="term" value="C:nucleolus"/>
    <property type="evidence" value="ECO:0007669"/>
    <property type="project" value="TreeGrafter"/>
</dbReference>
<sequence length="317" mass="36091">MGKKRDVSIFDAIDELETQDRRADGKRHKQHHADQQRAQQVYQQTQIYQHLVESRILLQRAIVVNTKDITAAKATSSSSSSESSPSVSSKTKFRDTCNELLEQLLLARNQLSGVGNAQDKKNFYKNIILSAESSSQLSKMLQEEHEQHREQWRRILNQRHKSLRLHSGVTSAKSSQFRVMDASFWEQVEATVEYEKLRTNNNNNNNNTATLLDDSKVYQQLLKDFVASHAQQTGTEAAAAAAERLRLAQRKSNKEKNKLVDRRASKGRKLRYKEIPKLVNFTFPLSRPSTTSNLQQDEYFQSLFGGAAAVAIQGQTK</sequence>
<reference evidence="5" key="2">
    <citation type="submission" date="2021-04" db="EMBL/GenBank/DDBJ databases">
        <authorList>
            <person name="Podell S."/>
        </authorList>
    </citation>
    <scope>NUCLEOTIDE SEQUENCE</scope>
    <source>
        <strain evidence="5">Hildebrandi</strain>
    </source>
</reference>
<dbReference type="Pfam" id="PF13339">
    <property type="entry name" value="AATF-Che1"/>
    <property type="match status" value="1"/>
</dbReference>
<evidence type="ECO:0000313" key="6">
    <source>
        <dbReference type="Proteomes" id="UP000693970"/>
    </source>
</evidence>
<gene>
    <name evidence="5" type="ORF">IV203_000587</name>
</gene>
<dbReference type="InterPro" id="IPR025160">
    <property type="entry name" value="AATF"/>
</dbReference>
<feature type="domain" description="AATF leucine zipper-containing" evidence="4">
    <location>
        <begin position="34"/>
        <end position="157"/>
    </location>
</feature>
<comment type="caution">
    <text evidence="5">The sequence shown here is derived from an EMBL/GenBank/DDBJ whole genome shotgun (WGS) entry which is preliminary data.</text>
</comment>
<feature type="region of interest" description="Disordered" evidence="2">
    <location>
        <begin position="71"/>
        <end position="92"/>
    </location>
</feature>
<keyword evidence="6" id="KW-1185">Reference proteome</keyword>
<dbReference type="EMBL" id="JAGRRH010000015">
    <property type="protein sequence ID" value="KAG7355901.1"/>
    <property type="molecule type" value="Genomic_DNA"/>
</dbReference>
<dbReference type="PANTHER" id="PTHR15565:SF0">
    <property type="entry name" value="PROTEIN AATF"/>
    <property type="match status" value="1"/>
</dbReference>
<dbReference type="PANTHER" id="PTHR15565">
    <property type="entry name" value="AATF PROTEIN APOPTOSIS ANTAGONIZING TRANSCRIPTION FACTOR"/>
    <property type="match status" value="1"/>
</dbReference>
<dbReference type="AlphaFoldDB" id="A0A9K3PQU1"/>
<reference evidence="5" key="1">
    <citation type="journal article" date="2021" name="Sci. Rep.">
        <title>Diploid genomic architecture of Nitzschia inconspicua, an elite biomass production diatom.</title>
        <authorList>
            <person name="Oliver A."/>
            <person name="Podell S."/>
            <person name="Pinowska A."/>
            <person name="Traller J.C."/>
            <person name="Smith S.R."/>
            <person name="McClure R."/>
            <person name="Beliaev A."/>
            <person name="Bohutskyi P."/>
            <person name="Hill E.A."/>
            <person name="Rabines A."/>
            <person name="Zheng H."/>
            <person name="Allen L.Z."/>
            <person name="Kuo A."/>
            <person name="Grigoriev I.V."/>
            <person name="Allen A.E."/>
            <person name="Hazlebeck D."/>
            <person name="Allen E.E."/>
        </authorList>
    </citation>
    <scope>NUCLEOTIDE SEQUENCE</scope>
    <source>
        <strain evidence="5">Hildebrandi</strain>
    </source>
</reference>
<evidence type="ECO:0000256" key="2">
    <source>
        <dbReference type="SAM" id="MobiDB-lite"/>
    </source>
</evidence>
<organism evidence="5 6">
    <name type="scientific">Nitzschia inconspicua</name>
    <dbReference type="NCBI Taxonomy" id="303405"/>
    <lineage>
        <taxon>Eukaryota</taxon>
        <taxon>Sar</taxon>
        <taxon>Stramenopiles</taxon>
        <taxon>Ochrophyta</taxon>
        <taxon>Bacillariophyta</taxon>
        <taxon>Bacillariophyceae</taxon>
        <taxon>Bacillariophycidae</taxon>
        <taxon>Bacillariales</taxon>
        <taxon>Bacillariaceae</taxon>
        <taxon>Nitzschia</taxon>
    </lineage>
</organism>
<comment type="similarity">
    <text evidence="1">Belongs to the AATF family.</text>
</comment>
<evidence type="ECO:0000259" key="3">
    <source>
        <dbReference type="Pfam" id="PF08164"/>
    </source>
</evidence>
<feature type="domain" description="Apoptosis-antagonizing transcription factor C-terminal" evidence="3">
    <location>
        <begin position="218"/>
        <end position="304"/>
    </location>
</feature>
<evidence type="ECO:0000256" key="1">
    <source>
        <dbReference type="ARBA" id="ARBA00008966"/>
    </source>
</evidence>
<accession>A0A9K3PQU1</accession>
<dbReference type="InterPro" id="IPR012617">
    <property type="entry name" value="AATF_C"/>
</dbReference>
<name>A0A9K3PQU1_9STRA</name>
<proteinExistence type="inferred from homology"/>
<dbReference type="OrthoDB" id="5783963at2759"/>